<protein>
    <submittedName>
        <fullName evidence="2">Uncharacterized protein</fullName>
    </submittedName>
</protein>
<accession>A0ABW1SX52</accession>
<keyword evidence="1" id="KW-0472">Membrane</keyword>
<evidence type="ECO:0000313" key="3">
    <source>
        <dbReference type="Proteomes" id="UP001596138"/>
    </source>
</evidence>
<keyword evidence="1" id="KW-0812">Transmembrane</keyword>
<gene>
    <name evidence="2" type="ORF">ACFQGU_03825</name>
</gene>
<proteinExistence type="predicted"/>
<sequence length="367" mass="38821">MGGDGRASSARLDPDDLDEVVGRGAPEILDDGVSSTVLGRLDDGMERLGVRGWLRRHRRTASVLTLLGTAVLVAAVWGFGTLGDRLPDPDPVLRVSVLSPEVLDPSLGDHRLYADRDMQIGVYSLVADEDDPSAYDIVGVDGPAVRASTATERPVAARIPPTFAVRAIVDCTDPSALSATREDFHLLVHRIDRYGRDLTRRVDIPADGADWSAHLRRTCLQTQVEDGLTMSAMRVEPGTQVRTATLHATVSSTLPVRLLVASDVAVPDPPPSVAVGSAVAAVPAGGAADLAVPLAVLDCARPRLAPVWIYAGWPPGLWIDAGWLQGRPVQGVAVSVTAADEARAWAVLRLSQEQTDSITAALVEACA</sequence>
<feature type="transmembrane region" description="Helical" evidence="1">
    <location>
        <begin position="61"/>
        <end position="80"/>
    </location>
</feature>
<dbReference type="EMBL" id="JBHSTI010000008">
    <property type="protein sequence ID" value="MFC6236991.1"/>
    <property type="molecule type" value="Genomic_DNA"/>
</dbReference>
<comment type="caution">
    <text evidence="2">The sequence shown here is derived from an EMBL/GenBank/DDBJ whole genome shotgun (WGS) entry which is preliminary data.</text>
</comment>
<keyword evidence="1" id="KW-1133">Transmembrane helix</keyword>
<name>A0ABW1SX52_9ACTN</name>
<reference evidence="3" key="1">
    <citation type="journal article" date="2019" name="Int. J. Syst. Evol. Microbiol.">
        <title>The Global Catalogue of Microorganisms (GCM) 10K type strain sequencing project: providing services to taxonomists for standard genome sequencing and annotation.</title>
        <authorList>
            <consortium name="The Broad Institute Genomics Platform"/>
            <consortium name="The Broad Institute Genome Sequencing Center for Infectious Disease"/>
            <person name="Wu L."/>
            <person name="Ma J."/>
        </authorList>
    </citation>
    <scope>NUCLEOTIDE SEQUENCE [LARGE SCALE GENOMIC DNA]</scope>
    <source>
        <strain evidence="3">CGMCC 4.7317</strain>
    </source>
</reference>
<keyword evidence="3" id="KW-1185">Reference proteome</keyword>
<dbReference type="RefSeq" id="WP_386764038.1">
    <property type="nucleotide sequence ID" value="NZ_JBHSTI010000008.1"/>
</dbReference>
<evidence type="ECO:0000313" key="2">
    <source>
        <dbReference type="EMBL" id="MFC6236991.1"/>
    </source>
</evidence>
<dbReference type="Proteomes" id="UP001596138">
    <property type="component" value="Unassembled WGS sequence"/>
</dbReference>
<evidence type="ECO:0000256" key="1">
    <source>
        <dbReference type="SAM" id="Phobius"/>
    </source>
</evidence>
<organism evidence="2 3">
    <name type="scientific">Longivirga aurantiaca</name>
    <dbReference type="NCBI Taxonomy" id="1837743"/>
    <lineage>
        <taxon>Bacteria</taxon>
        <taxon>Bacillati</taxon>
        <taxon>Actinomycetota</taxon>
        <taxon>Actinomycetes</taxon>
        <taxon>Sporichthyales</taxon>
        <taxon>Sporichthyaceae</taxon>
        <taxon>Longivirga</taxon>
    </lineage>
</organism>